<dbReference type="Proteomes" id="UP000026961">
    <property type="component" value="Chromosome 7"/>
</dbReference>
<evidence type="ECO:0000313" key="2">
    <source>
        <dbReference type="EnsemblPlants" id="OGLUM07G23930.1"/>
    </source>
</evidence>
<sequence length="60" mass="6518">MEVQACCRSWEGQDGKAGRYSHSHTHRQASRDAGRQDRSAPASLAPRPVKVEAAQSVVIS</sequence>
<protein>
    <submittedName>
        <fullName evidence="2">Uncharacterized protein</fullName>
    </submittedName>
</protein>
<accession>A0A0E0ANC5</accession>
<name>A0A0E0ANC5_9ORYZ</name>
<feature type="compositionally biased region" description="Basic residues" evidence="1">
    <location>
        <begin position="19"/>
        <end position="28"/>
    </location>
</feature>
<feature type="compositionally biased region" description="Basic and acidic residues" evidence="1">
    <location>
        <begin position="29"/>
        <end position="38"/>
    </location>
</feature>
<evidence type="ECO:0000256" key="1">
    <source>
        <dbReference type="SAM" id="MobiDB-lite"/>
    </source>
</evidence>
<organism evidence="2">
    <name type="scientific">Oryza glumipatula</name>
    <dbReference type="NCBI Taxonomy" id="40148"/>
    <lineage>
        <taxon>Eukaryota</taxon>
        <taxon>Viridiplantae</taxon>
        <taxon>Streptophyta</taxon>
        <taxon>Embryophyta</taxon>
        <taxon>Tracheophyta</taxon>
        <taxon>Spermatophyta</taxon>
        <taxon>Magnoliopsida</taxon>
        <taxon>Liliopsida</taxon>
        <taxon>Poales</taxon>
        <taxon>Poaceae</taxon>
        <taxon>BOP clade</taxon>
        <taxon>Oryzoideae</taxon>
        <taxon>Oryzeae</taxon>
        <taxon>Oryzinae</taxon>
        <taxon>Oryza</taxon>
    </lineage>
</organism>
<reference evidence="2" key="2">
    <citation type="submission" date="2018-05" db="EMBL/GenBank/DDBJ databases">
        <title>OgluRS3 (Oryza glumaepatula Reference Sequence Version 3).</title>
        <authorList>
            <person name="Zhang J."/>
            <person name="Kudrna D."/>
            <person name="Lee S."/>
            <person name="Talag J."/>
            <person name="Welchert J."/>
            <person name="Wing R.A."/>
        </authorList>
    </citation>
    <scope>NUCLEOTIDE SEQUENCE [LARGE SCALE GENOMIC DNA]</scope>
</reference>
<dbReference type="EnsemblPlants" id="OGLUM07G23930.1">
    <property type="protein sequence ID" value="OGLUM07G23930.1"/>
    <property type="gene ID" value="OGLUM07G23930"/>
</dbReference>
<keyword evidence="3" id="KW-1185">Reference proteome</keyword>
<reference evidence="2" key="1">
    <citation type="submission" date="2015-04" db="UniProtKB">
        <authorList>
            <consortium name="EnsemblPlants"/>
        </authorList>
    </citation>
    <scope>IDENTIFICATION</scope>
</reference>
<dbReference type="HOGENOM" id="CLU_2945496_0_0_1"/>
<dbReference type="AlphaFoldDB" id="A0A0E0ANC5"/>
<proteinExistence type="predicted"/>
<dbReference type="Gramene" id="OGLUM07G23930.1">
    <property type="protein sequence ID" value="OGLUM07G23930.1"/>
    <property type="gene ID" value="OGLUM07G23930"/>
</dbReference>
<feature type="region of interest" description="Disordered" evidence="1">
    <location>
        <begin position="1"/>
        <end position="60"/>
    </location>
</feature>
<evidence type="ECO:0000313" key="3">
    <source>
        <dbReference type="Proteomes" id="UP000026961"/>
    </source>
</evidence>